<evidence type="ECO:0000313" key="1">
    <source>
        <dbReference type="EMBL" id="KAJ9120516.1"/>
    </source>
</evidence>
<dbReference type="EMBL" id="JASBWV010000020">
    <property type="protein sequence ID" value="KAJ9120516.1"/>
    <property type="molecule type" value="Genomic_DNA"/>
</dbReference>
<comment type="caution">
    <text evidence="1">The sequence shown here is derived from an EMBL/GenBank/DDBJ whole genome shotgun (WGS) entry which is preliminary data.</text>
</comment>
<accession>A0ACC2XA66</accession>
<evidence type="ECO:0000313" key="2">
    <source>
        <dbReference type="Proteomes" id="UP001234202"/>
    </source>
</evidence>
<organism evidence="1 2">
    <name type="scientific">Naganishia onofrii</name>
    <dbReference type="NCBI Taxonomy" id="1851511"/>
    <lineage>
        <taxon>Eukaryota</taxon>
        <taxon>Fungi</taxon>
        <taxon>Dikarya</taxon>
        <taxon>Basidiomycota</taxon>
        <taxon>Agaricomycotina</taxon>
        <taxon>Tremellomycetes</taxon>
        <taxon>Filobasidiales</taxon>
        <taxon>Filobasidiaceae</taxon>
        <taxon>Naganishia</taxon>
    </lineage>
</organism>
<protein>
    <submittedName>
        <fullName evidence="1">Uncharacterized protein</fullName>
    </submittedName>
</protein>
<name>A0ACC2XA66_9TREE</name>
<proteinExistence type="predicted"/>
<gene>
    <name evidence="1" type="ORF">QFC24_005189</name>
</gene>
<sequence>MSPSTKVFHGSLGGQNVRRGAPNKAASLMAQAINNQMLLDAKIDAFCENKALPFNLHNLPMSHVPKQAVSGSFPRGIKDHQEAGLQFLASNKEQDFSGLVTERAPPAEPRFSTRKLPWITYGKTASTSEEDLGYVLKKSNMLTPDIPQ</sequence>
<keyword evidence="2" id="KW-1185">Reference proteome</keyword>
<reference evidence="1" key="1">
    <citation type="submission" date="2023-04" db="EMBL/GenBank/DDBJ databases">
        <title>Draft Genome sequencing of Naganishia species isolated from polar environments using Oxford Nanopore Technology.</title>
        <authorList>
            <person name="Leo P."/>
            <person name="Venkateswaran K."/>
        </authorList>
    </citation>
    <scope>NUCLEOTIDE SEQUENCE</scope>
    <source>
        <strain evidence="1">DBVPG 5303</strain>
    </source>
</reference>
<dbReference type="Proteomes" id="UP001234202">
    <property type="component" value="Unassembled WGS sequence"/>
</dbReference>